<dbReference type="NCBIfam" id="TIGR00143">
    <property type="entry name" value="hypF"/>
    <property type="match status" value="1"/>
</dbReference>
<keyword evidence="4" id="KW-0479">Metal-binding</keyword>
<feature type="domain" description="Acylphosphatase-like" evidence="10">
    <location>
        <begin position="18"/>
        <end position="105"/>
    </location>
</feature>
<protein>
    <recommendedName>
        <fullName evidence="8">Carbamoyltransferase HypF</fullName>
        <ecNumber evidence="8">6.2.-.-</ecNumber>
    </recommendedName>
</protein>
<dbReference type="Gene3D" id="3.30.420.40">
    <property type="match status" value="1"/>
</dbReference>
<keyword evidence="5" id="KW-0863">Zinc-finger</keyword>
<reference evidence="12" key="1">
    <citation type="submission" date="2022-03" db="EMBL/GenBank/DDBJ databases">
        <title>Identification of a novel bacterium isolated from mangrove sediments.</title>
        <authorList>
            <person name="Pan X."/>
        </authorList>
    </citation>
    <scope>NUCLEOTIDE SEQUENCE</scope>
    <source>
        <strain evidence="12">B1949</strain>
    </source>
</reference>
<dbReference type="Pfam" id="PF01300">
    <property type="entry name" value="Sua5_yciO_yrdC"/>
    <property type="match status" value="1"/>
</dbReference>
<dbReference type="SUPFAM" id="SSF55821">
    <property type="entry name" value="YrdC/RibB"/>
    <property type="match status" value="1"/>
</dbReference>
<dbReference type="GO" id="GO:0016874">
    <property type="term" value="F:ligase activity"/>
    <property type="evidence" value="ECO:0007669"/>
    <property type="project" value="UniProtKB-KW"/>
</dbReference>
<comment type="caution">
    <text evidence="12">The sequence shown here is derived from an EMBL/GenBank/DDBJ whole genome shotgun (WGS) entry which is preliminary data.</text>
</comment>
<dbReference type="InterPro" id="IPR006070">
    <property type="entry name" value="Sua5-like_dom"/>
</dbReference>
<dbReference type="Pfam" id="PF07503">
    <property type="entry name" value="zf-HYPF"/>
    <property type="match status" value="2"/>
</dbReference>
<dbReference type="Pfam" id="PF17788">
    <property type="entry name" value="HypF_C"/>
    <property type="match status" value="1"/>
</dbReference>
<dbReference type="EC" id="6.2.-.-" evidence="8"/>
<dbReference type="InterPro" id="IPR001792">
    <property type="entry name" value="Acylphosphatase-like_dom"/>
</dbReference>
<comment type="pathway">
    <text evidence="1 8">Protein modification; [NiFe] hydrogenase maturation.</text>
</comment>
<dbReference type="InterPro" id="IPR051060">
    <property type="entry name" value="Carbamoyltrans_HypF-like"/>
</dbReference>
<dbReference type="InterPro" id="IPR055128">
    <property type="entry name" value="HypF_C_2"/>
</dbReference>
<dbReference type="InterPro" id="IPR041440">
    <property type="entry name" value="HypF_C"/>
</dbReference>
<comment type="similarity">
    <text evidence="2 8">Belongs to the carbamoyltransferase HypF family.</text>
</comment>
<dbReference type="Gene3D" id="3.90.870.50">
    <property type="match status" value="1"/>
</dbReference>
<dbReference type="SUPFAM" id="SSF54975">
    <property type="entry name" value="Acylphosphatase/BLUF domain-like"/>
    <property type="match status" value="1"/>
</dbReference>
<evidence type="ECO:0000313" key="13">
    <source>
        <dbReference type="Proteomes" id="UP001162881"/>
    </source>
</evidence>
<keyword evidence="6" id="KW-0862">Zinc</keyword>
<keyword evidence="3 12" id="KW-0436">Ligase</keyword>
<dbReference type="Gene3D" id="3.30.420.360">
    <property type="match status" value="1"/>
</dbReference>
<feature type="domain" description="YrdC-like" evidence="11">
    <location>
        <begin position="211"/>
        <end position="397"/>
    </location>
</feature>
<dbReference type="PROSITE" id="PS51160">
    <property type="entry name" value="ACYLPHOSPHATASE_3"/>
    <property type="match status" value="1"/>
</dbReference>
<evidence type="ECO:0000256" key="8">
    <source>
        <dbReference type="PIRNR" id="PIRNR006256"/>
    </source>
</evidence>
<evidence type="ECO:0000256" key="2">
    <source>
        <dbReference type="ARBA" id="ARBA00008097"/>
    </source>
</evidence>
<feature type="active site" evidence="9">
    <location>
        <position position="33"/>
    </location>
</feature>
<evidence type="ECO:0000313" key="12">
    <source>
        <dbReference type="EMBL" id="MCJ2182817.1"/>
    </source>
</evidence>
<gene>
    <name evidence="12" type="primary">hypF</name>
    <name evidence="12" type="ORF">MTR62_08950</name>
</gene>
<evidence type="ECO:0000259" key="10">
    <source>
        <dbReference type="PROSITE" id="PS51160"/>
    </source>
</evidence>
<dbReference type="Proteomes" id="UP001162881">
    <property type="component" value="Unassembled WGS sequence"/>
</dbReference>
<dbReference type="PIRSF" id="PIRSF006256">
    <property type="entry name" value="CMPcnvr_hdrg_mat"/>
    <property type="match status" value="1"/>
</dbReference>
<proteinExistence type="inferred from homology"/>
<sequence>MGTVPKVAAQAGPAPRMGRLIRVRGQVQAVGYRPFVWQAARALGLAGAVCNDGEGVLIRVAGASEAIARFVAQLRGEAPPLARVLAVELLDAPVPVPEEDFVIAASAGGAVATGIVPDAATCPECLAELRDPGDRRFGYAFGNCTHCGPRLSIIRQLPYDRAHTSMAPFALCPDCAREYADPADRRFHAQPIACPACGPQLTLTGEGADAGDPLARAIDLLRGGRIVAVKGLGGFHLACRAADPAAVARLRARKGRDAKPFALMVPSLDHARALGPLGAEAEACLVSPAAPIVLVPMGPGAHALPEGLAPGQDHLGLMLPYTPLHHLLMDALGEPLVMTSGNRSEEPQVIEDGAAHERLAGIADAWLGHDRAIVNRIDDSVIAFDALGPVVLRRARGMAPDPVVLPESLAHGPRVLAMGGELKATFCLLRGREAVLSQHVGDLEDAAALADYRRLLDLYRDLYAFTPEAIAVDGHPDYLSTRLGRDMAQALGVPLVVADHHHAHMAACLAENGVGLEGEALGLICDGLGLGADGTLWGGELLGGTCAASRRLAGLPAVALPGGAAAMKQPWRNLLAHLLHAFGSEWEAAVPALAARLPRGAPRRVLAQAIGQGLNAPRCSSAGRVFDALAAALGLCGEALSYEGQAAMALEACARPFVAAAQGYPIALDAGEGGVPRLDFAPLWRALDADIGHGVEAGLAAARFHLAFADALVALVDCVAVAKGDYPQGPVALSGGVFNNRILRERVAAGIAGLGREALVHRRVPAGDGGLALGQAVATRARLAAQLGTQDDERRTIGAKTIAC</sequence>
<dbReference type="PANTHER" id="PTHR42959:SF1">
    <property type="entry name" value="CARBAMOYLTRANSFERASE HYPF"/>
    <property type="match status" value="1"/>
</dbReference>
<keyword evidence="9" id="KW-0378">Hydrolase</keyword>
<comment type="function">
    <text evidence="8">Involved in the maturation of [NiFe] hydrogenases. Along with HypE, it catalyzes the synthesis of the CN ligands of the active site iron of [NiFe]-hydrogenases. HypF functions as a carbamoyl transferase using carbamoylphosphate as a substrate and transferring the carboxamido moiety in an ATP-dependent reaction to the thiolate of the C-terminal cysteine of HypE yielding a protein-S-carboxamide.</text>
</comment>
<name>A0ABT0BCM4_9SPHN</name>
<evidence type="ECO:0000256" key="7">
    <source>
        <dbReference type="ARBA" id="ARBA00048220"/>
    </source>
</evidence>
<evidence type="ECO:0000256" key="6">
    <source>
        <dbReference type="ARBA" id="ARBA00022833"/>
    </source>
</evidence>
<dbReference type="PANTHER" id="PTHR42959">
    <property type="entry name" value="CARBAMOYLTRANSFERASE"/>
    <property type="match status" value="1"/>
</dbReference>
<accession>A0ABT0BCM4</accession>
<dbReference type="Pfam" id="PF00708">
    <property type="entry name" value="Acylphosphatase"/>
    <property type="match status" value="1"/>
</dbReference>
<feature type="active site" evidence="9">
    <location>
        <position position="51"/>
    </location>
</feature>
<dbReference type="Gene3D" id="3.30.110.120">
    <property type="match status" value="1"/>
</dbReference>
<comment type="catalytic activity">
    <reaction evidence="7 8">
        <text>C-terminal L-cysteinyl-[HypE protein] + carbamoyl phosphate + ATP + H2O = C-terminal S-carboxamide-L-cysteinyl-[HypE protein] + AMP + phosphate + diphosphate + H(+)</text>
        <dbReference type="Rhea" id="RHEA:55636"/>
        <dbReference type="Rhea" id="RHEA-COMP:14247"/>
        <dbReference type="Rhea" id="RHEA-COMP:14392"/>
        <dbReference type="ChEBI" id="CHEBI:15377"/>
        <dbReference type="ChEBI" id="CHEBI:15378"/>
        <dbReference type="ChEBI" id="CHEBI:30616"/>
        <dbReference type="ChEBI" id="CHEBI:33019"/>
        <dbReference type="ChEBI" id="CHEBI:43474"/>
        <dbReference type="ChEBI" id="CHEBI:58228"/>
        <dbReference type="ChEBI" id="CHEBI:76913"/>
        <dbReference type="ChEBI" id="CHEBI:139126"/>
        <dbReference type="ChEBI" id="CHEBI:456215"/>
    </reaction>
</comment>
<comment type="catalytic activity">
    <reaction evidence="9">
        <text>an acyl phosphate + H2O = a carboxylate + phosphate + H(+)</text>
        <dbReference type="Rhea" id="RHEA:14965"/>
        <dbReference type="ChEBI" id="CHEBI:15377"/>
        <dbReference type="ChEBI" id="CHEBI:15378"/>
        <dbReference type="ChEBI" id="CHEBI:29067"/>
        <dbReference type="ChEBI" id="CHEBI:43474"/>
        <dbReference type="ChEBI" id="CHEBI:59918"/>
        <dbReference type="EC" id="3.6.1.7"/>
    </reaction>
</comment>
<dbReference type="RefSeq" id="WP_244019334.1">
    <property type="nucleotide sequence ID" value="NZ_JALHLF010000026.1"/>
</dbReference>
<evidence type="ECO:0000256" key="5">
    <source>
        <dbReference type="ARBA" id="ARBA00022771"/>
    </source>
</evidence>
<keyword evidence="13" id="KW-1185">Reference proteome</keyword>
<dbReference type="Pfam" id="PF22521">
    <property type="entry name" value="HypF_C_2"/>
    <property type="match status" value="1"/>
</dbReference>
<organism evidence="12 13">
    <name type="scientific">Novosphingobium organovorum</name>
    <dbReference type="NCBI Taxonomy" id="2930092"/>
    <lineage>
        <taxon>Bacteria</taxon>
        <taxon>Pseudomonadati</taxon>
        <taxon>Pseudomonadota</taxon>
        <taxon>Alphaproteobacteria</taxon>
        <taxon>Sphingomonadales</taxon>
        <taxon>Sphingomonadaceae</taxon>
        <taxon>Novosphingobium</taxon>
    </lineage>
</organism>
<dbReference type="InterPro" id="IPR004421">
    <property type="entry name" value="Carbamoyltransferase_HypF"/>
</dbReference>
<evidence type="ECO:0000256" key="4">
    <source>
        <dbReference type="ARBA" id="ARBA00022723"/>
    </source>
</evidence>
<dbReference type="InterPro" id="IPR017945">
    <property type="entry name" value="DHBP_synth_RibB-like_a/b_dom"/>
</dbReference>
<dbReference type="EMBL" id="JALHLF010000026">
    <property type="protein sequence ID" value="MCJ2182817.1"/>
    <property type="molecule type" value="Genomic_DNA"/>
</dbReference>
<evidence type="ECO:0000256" key="9">
    <source>
        <dbReference type="PROSITE-ProRule" id="PRU00520"/>
    </source>
</evidence>
<dbReference type="InterPro" id="IPR011125">
    <property type="entry name" value="Znf_HypF"/>
</dbReference>
<dbReference type="PROSITE" id="PS51163">
    <property type="entry name" value="YRDC"/>
    <property type="match status" value="1"/>
</dbReference>
<evidence type="ECO:0000256" key="1">
    <source>
        <dbReference type="ARBA" id="ARBA00004711"/>
    </source>
</evidence>
<dbReference type="InterPro" id="IPR036046">
    <property type="entry name" value="Acylphosphatase-like_dom_sf"/>
</dbReference>
<evidence type="ECO:0000259" key="11">
    <source>
        <dbReference type="PROSITE" id="PS51163"/>
    </source>
</evidence>
<evidence type="ECO:0000256" key="3">
    <source>
        <dbReference type="ARBA" id="ARBA00022598"/>
    </source>
</evidence>